<reference evidence="2" key="2">
    <citation type="submission" date="2023-05" db="EMBL/GenBank/DDBJ databases">
        <authorList>
            <person name="Schelkunov M.I."/>
        </authorList>
    </citation>
    <scope>NUCLEOTIDE SEQUENCE</scope>
    <source>
        <strain evidence="2">Hsosn_3</strain>
        <tissue evidence="2">Leaf</tissue>
    </source>
</reference>
<name>A0AAD8IVN9_9APIA</name>
<dbReference type="AlphaFoldDB" id="A0AAD8IVN9"/>
<dbReference type="PANTHER" id="PTHR35131">
    <property type="entry name" value="EXPRESSED PROTEIN"/>
    <property type="match status" value="1"/>
</dbReference>
<dbReference type="EMBL" id="JAUIZM010000003">
    <property type="protein sequence ID" value="KAK1391828.1"/>
    <property type="molecule type" value="Genomic_DNA"/>
</dbReference>
<gene>
    <name evidence="2" type="ORF">POM88_010884</name>
</gene>
<organism evidence="2 3">
    <name type="scientific">Heracleum sosnowskyi</name>
    <dbReference type="NCBI Taxonomy" id="360622"/>
    <lineage>
        <taxon>Eukaryota</taxon>
        <taxon>Viridiplantae</taxon>
        <taxon>Streptophyta</taxon>
        <taxon>Embryophyta</taxon>
        <taxon>Tracheophyta</taxon>
        <taxon>Spermatophyta</taxon>
        <taxon>Magnoliopsida</taxon>
        <taxon>eudicotyledons</taxon>
        <taxon>Gunneridae</taxon>
        <taxon>Pentapetalae</taxon>
        <taxon>asterids</taxon>
        <taxon>campanulids</taxon>
        <taxon>Apiales</taxon>
        <taxon>Apiaceae</taxon>
        <taxon>Apioideae</taxon>
        <taxon>apioid superclade</taxon>
        <taxon>Tordylieae</taxon>
        <taxon>Tordyliinae</taxon>
        <taxon>Heracleum</taxon>
    </lineage>
</organism>
<evidence type="ECO:0000313" key="2">
    <source>
        <dbReference type="EMBL" id="KAK1391828.1"/>
    </source>
</evidence>
<proteinExistence type="predicted"/>
<feature type="region of interest" description="Disordered" evidence="1">
    <location>
        <begin position="46"/>
        <end position="71"/>
    </location>
</feature>
<sequence>MMRKSSSDASSIAERMAGKTPVQIGTRGTVGSLITQEIEYFTQLEMKSQKTSQKPLERKLPDAGSTSSCSKPNLGSIITISKKKKKGSSRLLPSMCSMVDVVEKRNQPNLSSSFSYRSLKADVNTLQV</sequence>
<comment type="caution">
    <text evidence="2">The sequence shown here is derived from an EMBL/GenBank/DDBJ whole genome shotgun (WGS) entry which is preliminary data.</text>
</comment>
<evidence type="ECO:0000313" key="3">
    <source>
        <dbReference type="Proteomes" id="UP001237642"/>
    </source>
</evidence>
<accession>A0AAD8IVN9</accession>
<keyword evidence="3" id="KW-1185">Reference proteome</keyword>
<reference evidence="2" key="1">
    <citation type="submission" date="2023-02" db="EMBL/GenBank/DDBJ databases">
        <title>Genome of toxic invasive species Heracleum sosnowskyi carries increased number of genes despite the absence of recent whole-genome duplications.</title>
        <authorList>
            <person name="Schelkunov M."/>
            <person name="Shtratnikova V."/>
            <person name="Makarenko M."/>
            <person name="Klepikova A."/>
            <person name="Omelchenko D."/>
            <person name="Novikova G."/>
            <person name="Obukhova E."/>
            <person name="Bogdanov V."/>
            <person name="Penin A."/>
            <person name="Logacheva M."/>
        </authorList>
    </citation>
    <scope>NUCLEOTIDE SEQUENCE</scope>
    <source>
        <strain evidence="2">Hsosn_3</strain>
        <tissue evidence="2">Leaf</tissue>
    </source>
</reference>
<dbReference type="PANTHER" id="PTHR35131:SF2">
    <property type="entry name" value="GAG-POL POLYPROTEIN"/>
    <property type="match status" value="1"/>
</dbReference>
<protein>
    <submittedName>
        <fullName evidence="2">Uncharacterized protein</fullName>
    </submittedName>
</protein>
<feature type="region of interest" description="Disordered" evidence="1">
    <location>
        <begin position="1"/>
        <end position="25"/>
    </location>
</feature>
<dbReference type="Proteomes" id="UP001237642">
    <property type="component" value="Unassembled WGS sequence"/>
</dbReference>
<evidence type="ECO:0000256" key="1">
    <source>
        <dbReference type="SAM" id="MobiDB-lite"/>
    </source>
</evidence>